<accession>A0AA90GZC5</accession>
<dbReference type="InterPro" id="IPR000086">
    <property type="entry name" value="NUDIX_hydrolase_dom"/>
</dbReference>
<dbReference type="Gene3D" id="3.90.79.10">
    <property type="entry name" value="Nucleoside Triphosphate Pyrophosphohydrolase"/>
    <property type="match status" value="1"/>
</dbReference>
<gene>
    <name evidence="2" type="ORF">POF50_017345</name>
</gene>
<comment type="caution">
    <text evidence="2">The sequence shown here is derived from an EMBL/GenBank/DDBJ whole genome shotgun (WGS) entry which is preliminary data.</text>
</comment>
<sequence>MVREAKEEAGLIIEPGDIELVHVVRLIDSPSARPRIGLVFRARSWSGTPAIMEPDRCVEWRWLPVDNLPADTAPYTRVAIEGIDAGRSYSELGWKA</sequence>
<evidence type="ECO:0000259" key="1">
    <source>
        <dbReference type="Pfam" id="PF00293"/>
    </source>
</evidence>
<evidence type="ECO:0000313" key="2">
    <source>
        <dbReference type="EMBL" id="MDI5971088.1"/>
    </source>
</evidence>
<dbReference type="InterPro" id="IPR015797">
    <property type="entry name" value="NUDIX_hydrolase-like_dom_sf"/>
</dbReference>
<protein>
    <submittedName>
        <fullName evidence="2">NUDIX domain-containing protein</fullName>
    </submittedName>
</protein>
<dbReference type="SUPFAM" id="SSF55811">
    <property type="entry name" value="Nudix"/>
    <property type="match status" value="1"/>
</dbReference>
<dbReference type="EMBL" id="JABXJJ020000020">
    <property type="protein sequence ID" value="MDI5971088.1"/>
    <property type="molecule type" value="Genomic_DNA"/>
</dbReference>
<dbReference type="AlphaFoldDB" id="A0AA90GZC5"/>
<proteinExistence type="predicted"/>
<name>A0AA90GZC5_9ACTN</name>
<dbReference type="Pfam" id="PF00293">
    <property type="entry name" value="NUDIX"/>
    <property type="match status" value="1"/>
</dbReference>
<organism evidence="2">
    <name type="scientific">Streptantibioticus silvisoli</name>
    <dbReference type="NCBI Taxonomy" id="2705255"/>
    <lineage>
        <taxon>Bacteria</taxon>
        <taxon>Bacillati</taxon>
        <taxon>Actinomycetota</taxon>
        <taxon>Actinomycetes</taxon>
        <taxon>Kitasatosporales</taxon>
        <taxon>Streptomycetaceae</taxon>
        <taxon>Streptantibioticus</taxon>
    </lineage>
</organism>
<feature type="domain" description="Nudix hydrolase" evidence="1">
    <location>
        <begin position="2"/>
        <end position="73"/>
    </location>
</feature>
<reference evidence="2" key="1">
    <citation type="submission" date="2023-05" db="EMBL/GenBank/DDBJ databases">
        <title>Streptantibioticus silvisoli sp. nov., acidotolerant actinomycetes 1 from pine litter.</title>
        <authorList>
            <person name="Swiecimska M."/>
            <person name="Golinska P."/>
            <person name="Sangal V."/>
            <person name="Wachnowicz B."/>
            <person name="Goodfellow M."/>
        </authorList>
    </citation>
    <scope>NUCLEOTIDE SEQUENCE</scope>
    <source>
        <strain evidence="2">SL13</strain>
    </source>
</reference>